<dbReference type="Proteomes" id="UP001057402">
    <property type="component" value="Chromosome 4"/>
</dbReference>
<reference evidence="2" key="1">
    <citation type="journal article" date="2023" name="Front. Plant Sci.">
        <title>Chromosomal-level genome assembly of Melastoma candidum provides insights into trichome evolution.</title>
        <authorList>
            <person name="Zhong Y."/>
            <person name="Wu W."/>
            <person name="Sun C."/>
            <person name="Zou P."/>
            <person name="Liu Y."/>
            <person name="Dai S."/>
            <person name="Zhou R."/>
        </authorList>
    </citation>
    <scope>NUCLEOTIDE SEQUENCE [LARGE SCALE GENOMIC DNA]</scope>
</reference>
<accession>A0ACB9RCJ1</accession>
<evidence type="ECO:0000313" key="2">
    <source>
        <dbReference type="Proteomes" id="UP001057402"/>
    </source>
</evidence>
<keyword evidence="2" id="KW-1185">Reference proteome</keyword>
<comment type="caution">
    <text evidence="1">The sequence shown here is derived from an EMBL/GenBank/DDBJ whole genome shotgun (WGS) entry which is preliminary data.</text>
</comment>
<sequence>MSCAISCFAKSALLTLGQAKVIVLEIDANLLASSALVNMYGYAQNGLDLEAVNLYEKMLMDKVRPGEIERDRIHYEGLLQEYLREMLRRRVDGDSYYYLTLEGKIIGEDTTISRNSLIST</sequence>
<gene>
    <name evidence="1" type="ORF">MLD38_014330</name>
</gene>
<organism evidence="1 2">
    <name type="scientific">Melastoma candidum</name>
    <dbReference type="NCBI Taxonomy" id="119954"/>
    <lineage>
        <taxon>Eukaryota</taxon>
        <taxon>Viridiplantae</taxon>
        <taxon>Streptophyta</taxon>
        <taxon>Embryophyta</taxon>
        <taxon>Tracheophyta</taxon>
        <taxon>Spermatophyta</taxon>
        <taxon>Magnoliopsida</taxon>
        <taxon>eudicotyledons</taxon>
        <taxon>Gunneridae</taxon>
        <taxon>Pentapetalae</taxon>
        <taxon>rosids</taxon>
        <taxon>malvids</taxon>
        <taxon>Myrtales</taxon>
        <taxon>Melastomataceae</taxon>
        <taxon>Melastomatoideae</taxon>
        <taxon>Melastomateae</taxon>
        <taxon>Melastoma</taxon>
    </lineage>
</organism>
<evidence type="ECO:0000313" key="1">
    <source>
        <dbReference type="EMBL" id="KAI4376584.1"/>
    </source>
</evidence>
<protein>
    <submittedName>
        <fullName evidence="1">Uncharacterized protein</fullName>
    </submittedName>
</protein>
<dbReference type="EMBL" id="CM042883">
    <property type="protein sequence ID" value="KAI4376584.1"/>
    <property type="molecule type" value="Genomic_DNA"/>
</dbReference>
<proteinExistence type="predicted"/>
<name>A0ACB9RCJ1_9MYRT</name>